<dbReference type="AlphaFoldDB" id="A0A2P6QDE1"/>
<dbReference type="PANTHER" id="PTHR43411">
    <property type="entry name" value="ADENYLOSUCCINATE LYASE"/>
    <property type="match status" value="1"/>
</dbReference>
<dbReference type="STRING" id="74649.A0A2P6QDE1"/>
<organism evidence="1 2">
    <name type="scientific">Rosa chinensis</name>
    <name type="common">China rose</name>
    <dbReference type="NCBI Taxonomy" id="74649"/>
    <lineage>
        <taxon>Eukaryota</taxon>
        <taxon>Viridiplantae</taxon>
        <taxon>Streptophyta</taxon>
        <taxon>Embryophyta</taxon>
        <taxon>Tracheophyta</taxon>
        <taxon>Spermatophyta</taxon>
        <taxon>Magnoliopsida</taxon>
        <taxon>eudicotyledons</taxon>
        <taxon>Gunneridae</taxon>
        <taxon>Pentapetalae</taxon>
        <taxon>rosids</taxon>
        <taxon>fabids</taxon>
        <taxon>Rosales</taxon>
        <taxon>Rosaceae</taxon>
        <taxon>Rosoideae</taxon>
        <taxon>Rosoideae incertae sedis</taxon>
        <taxon>Rosa</taxon>
    </lineage>
</organism>
<sequence length="59" mass="6723">MLIFLGGLVLVARLRRERKEISSVAIMGKFSGAVGNYNTHLVAYPNINWPHIRHNYGRD</sequence>
<keyword evidence="2" id="KW-1185">Reference proteome</keyword>
<dbReference type="Proteomes" id="UP000238479">
    <property type="component" value="Chromosome 5"/>
</dbReference>
<dbReference type="EMBL" id="PDCK01000043">
    <property type="protein sequence ID" value="PRQ32198.1"/>
    <property type="molecule type" value="Genomic_DNA"/>
</dbReference>
<comment type="caution">
    <text evidence="1">The sequence shown here is derived from an EMBL/GenBank/DDBJ whole genome shotgun (WGS) entry which is preliminary data.</text>
</comment>
<name>A0A2P6QDE1_ROSCH</name>
<evidence type="ECO:0000313" key="1">
    <source>
        <dbReference type="EMBL" id="PRQ32198.1"/>
    </source>
</evidence>
<proteinExistence type="predicted"/>
<dbReference type="Gramene" id="PRQ32198">
    <property type="protein sequence ID" value="PRQ32198"/>
    <property type="gene ID" value="RchiOBHm_Chr5g0043751"/>
</dbReference>
<dbReference type="InterPro" id="IPR047136">
    <property type="entry name" value="PurB_bact"/>
</dbReference>
<reference evidence="1 2" key="1">
    <citation type="journal article" date="2018" name="Nat. Genet.">
        <title>The Rosa genome provides new insights in the design of modern roses.</title>
        <authorList>
            <person name="Bendahmane M."/>
        </authorList>
    </citation>
    <scope>NUCLEOTIDE SEQUENCE [LARGE SCALE GENOMIC DNA]</scope>
    <source>
        <strain evidence="2">cv. Old Blush</strain>
    </source>
</reference>
<dbReference type="EC" id="4.3.2.2" evidence="1"/>
<keyword evidence="1" id="KW-0456">Lyase</keyword>
<evidence type="ECO:0000313" key="2">
    <source>
        <dbReference type="Proteomes" id="UP000238479"/>
    </source>
</evidence>
<dbReference type="Gene3D" id="1.20.200.10">
    <property type="entry name" value="Fumarase/aspartase (Central domain)"/>
    <property type="match status" value="1"/>
</dbReference>
<protein>
    <submittedName>
        <fullName evidence="1">Putative adenylosuccinate lyase</fullName>
        <ecNumber evidence="1">4.3.2.2</ecNumber>
    </submittedName>
</protein>
<dbReference type="PANTHER" id="PTHR43411:SF1">
    <property type="entry name" value="ADENYLOSUCCINATE LYASE"/>
    <property type="match status" value="1"/>
</dbReference>
<accession>A0A2P6QDE1</accession>
<dbReference type="GO" id="GO:0016829">
    <property type="term" value="F:lyase activity"/>
    <property type="evidence" value="ECO:0007669"/>
    <property type="project" value="UniProtKB-KW"/>
</dbReference>
<gene>
    <name evidence="1" type="ORF">RchiOBHm_Chr5g0043751</name>
</gene>